<dbReference type="CDD" id="cd00118">
    <property type="entry name" value="LysM"/>
    <property type="match status" value="2"/>
</dbReference>
<protein>
    <recommendedName>
        <fullName evidence="4">LysM domain-containing protein</fullName>
    </recommendedName>
</protein>
<dbReference type="InterPro" id="IPR052210">
    <property type="entry name" value="LysM1-like"/>
</dbReference>
<gene>
    <name evidence="5" type="ORF">HETSPECPRED_000311</name>
</gene>
<evidence type="ECO:0000259" key="4">
    <source>
        <dbReference type="PROSITE" id="PS51782"/>
    </source>
</evidence>
<evidence type="ECO:0000256" key="2">
    <source>
        <dbReference type="ARBA" id="ARBA00023026"/>
    </source>
</evidence>
<keyword evidence="3" id="KW-0732">Signal</keyword>
<sequence>MSSYNGFSISKFLCAFSLVATVSAQVFDVGISGVSSLVYPPPDGLSDGCSAVFANTINCSPLLPRIAWEGYFPTEDDLRFMCQSTCLQSLGGFRSMQLEACGSDVEVISGETWPATYNVDYFIFTYNFTCRTDQTTKEWCAPKFDAWANETSHTESNSCTDCVLGTLQTNLDSPFGYDADLLNTFTSLTSSCNSQGYPVTSPPPYTVSATSTSTATTTSTTPTCATFYTVEDGDDCNKISLSQNVSTSDLLYQNGLEGYCTNFPKSGQKLCLPPECDVYTVQKNDTCWGITQANNNAMSIAQLVSWNANLNRDCSNIEQYVGMQICISFPGDVGSAPVTRPSTVKAPVPANVADATNRNCSRYYTIATGDYCSYVTLQEGISLLDFYFLNPGVNSTTCNNLLLGIAYCVAPVGDIAGYPGYGGASGSTDPCKAVAAADSCFATTYQAAPTWDWPTATATAKPITNSGPLPLASGTLTNCTRYDQAYPSNPDTDYETNGCYFVARFYGINTEQLTAWNPSLQFDSENPSACVLKPGFRYCASMTGKSTTSNTVTTTKAVITTSTSTSTTTTPLTGTCSGGVPPPEKTQTGAPCFCQKWVEQQDGKFCGDMAAEAGITLDELYALNPPLKGDCSALFKGYAYCVAPVPEDPKCAGGTKAPEQVQEGIDCKCNKWVEQQDGKFCGDMAGDAGISLDQLYQLNPALKGDCSALFQGYAYCVGLAP</sequence>
<keyword evidence="6" id="KW-1185">Reference proteome</keyword>
<dbReference type="OrthoDB" id="5985073at2759"/>
<dbReference type="SUPFAM" id="SSF54106">
    <property type="entry name" value="LysM domain"/>
    <property type="match status" value="2"/>
</dbReference>
<feature type="signal peptide" evidence="3">
    <location>
        <begin position="1"/>
        <end position="24"/>
    </location>
</feature>
<dbReference type="PROSITE" id="PS51782">
    <property type="entry name" value="LYSM"/>
    <property type="match status" value="5"/>
</dbReference>
<feature type="domain" description="LysM" evidence="4">
    <location>
        <begin position="226"/>
        <end position="272"/>
    </location>
</feature>
<dbReference type="InterPro" id="IPR018392">
    <property type="entry name" value="LysM"/>
</dbReference>
<keyword evidence="1" id="KW-0147">Chitin-binding</keyword>
<organism evidence="5 6">
    <name type="scientific">Heterodermia speciosa</name>
    <dbReference type="NCBI Taxonomy" id="116794"/>
    <lineage>
        <taxon>Eukaryota</taxon>
        <taxon>Fungi</taxon>
        <taxon>Dikarya</taxon>
        <taxon>Ascomycota</taxon>
        <taxon>Pezizomycotina</taxon>
        <taxon>Lecanoromycetes</taxon>
        <taxon>OSLEUM clade</taxon>
        <taxon>Lecanoromycetidae</taxon>
        <taxon>Caliciales</taxon>
        <taxon>Physciaceae</taxon>
        <taxon>Heterodermia</taxon>
    </lineage>
</organism>
<evidence type="ECO:0000313" key="6">
    <source>
        <dbReference type="Proteomes" id="UP000664521"/>
    </source>
</evidence>
<dbReference type="InterPro" id="IPR036779">
    <property type="entry name" value="LysM_dom_sf"/>
</dbReference>
<feature type="domain" description="LysM" evidence="4">
    <location>
        <begin position="596"/>
        <end position="642"/>
    </location>
</feature>
<evidence type="ECO:0000313" key="5">
    <source>
        <dbReference type="EMBL" id="CAF9911359.1"/>
    </source>
</evidence>
<accession>A0A8H3ERG8</accession>
<comment type="caution">
    <text evidence="5">The sequence shown here is derived from an EMBL/GenBank/DDBJ whole genome shotgun (WGS) entry which is preliminary data.</text>
</comment>
<feature type="chain" id="PRO_5034651792" description="LysM domain-containing protein" evidence="3">
    <location>
        <begin position="25"/>
        <end position="721"/>
    </location>
</feature>
<dbReference type="GO" id="GO:0008061">
    <property type="term" value="F:chitin binding"/>
    <property type="evidence" value="ECO:0007669"/>
    <property type="project" value="UniProtKB-KW"/>
</dbReference>
<feature type="domain" description="LysM" evidence="4">
    <location>
        <begin position="277"/>
        <end position="327"/>
    </location>
</feature>
<dbReference type="EMBL" id="CAJPDS010000010">
    <property type="protein sequence ID" value="CAF9911359.1"/>
    <property type="molecule type" value="Genomic_DNA"/>
</dbReference>
<dbReference type="AlphaFoldDB" id="A0A8H3ERG8"/>
<dbReference type="Proteomes" id="UP000664521">
    <property type="component" value="Unassembled WGS sequence"/>
</dbReference>
<dbReference type="PANTHER" id="PTHR34997:SF1">
    <property type="entry name" value="PEPTIDOGLYCAN-BINDING LYSIN DOMAIN"/>
    <property type="match status" value="1"/>
</dbReference>
<dbReference type="Pfam" id="PF01476">
    <property type="entry name" value="LysM"/>
    <property type="match status" value="2"/>
</dbReference>
<feature type="domain" description="LysM" evidence="4">
    <location>
        <begin position="362"/>
        <end position="409"/>
    </location>
</feature>
<reference evidence="5" key="1">
    <citation type="submission" date="2021-03" db="EMBL/GenBank/DDBJ databases">
        <authorList>
            <person name="Tagirdzhanova G."/>
        </authorList>
    </citation>
    <scope>NUCLEOTIDE SEQUENCE</scope>
</reference>
<dbReference type="SMART" id="SM00257">
    <property type="entry name" value="LysM"/>
    <property type="match status" value="2"/>
</dbReference>
<evidence type="ECO:0000256" key="3">
    <source>
        <dbReference type="SAM" id="SignalP"/>
    </source>
</evidence>
<dbReference type="PANTHER" id="PTHR34997">
    <property type="entry name" value="AM15"/>
    <property type="match status" value="1"/>
</dbReference>
<name>A0A8H3ERG8_9LECA</name>
<proteinExistence type="predicted"/>
<evidence type="ECO:0000256" key="1">
    <source>
        <dbReference type="ARBA" id="ARBA00022669"/>
    </source>
</evidence>
<dbReference type="Gene3D" id="3.10.350.10">
    <property type="entry name" value="LysM domain"/>
    <property type="match status" value="5"/>
</dbReference>
<keyword evidence="2" id="KW-0843">Virulence</keyword>
<feature type="domain" description="LysM" evidence="4">
    <location>
        <begin position="671"/>
        <end position="717"/>
    </location>
</feature>